<dbReference type="Gene3D" id="3.40.50.2300">
    <property type="match status" value="1"/>
</dbReference>
<gene>
    <name evidence="7" type="ORF">EII10_01260</name>
</gene>
<dbReference type="PROSITE" id="PS50110">
    <property type="entry name" value="RESPONSE_REGULATORY"/>
    <property type="match status" value="1"/>
</dbReference>
<keyword evidence="5" id="KW-1133">Transmembrane helix</keyword>
<dbReference type="EMBL" id="RQZC01000001">
    <property type="protein sequence ID" value="RRD30772.1"/>
    <property type="molecule type" value="Genomic_DNA"/>
</dbReference>
<dbReference type="InterPro" id="IPR001789">
    <property type="entry name" value="Sig_transdc_resp-reg_receiver"/>
</dbReference>
<dbReference type="PANTHER" id="PTHR43384">
    <property type="entry name" value="SEPTUM SITE-DETERMINING PROTEIN MIND HOMOLOG, CHLOROPLASTIC-RELATED"/>
    <property type="match status" value="1"/>
</dbReference>
<evidence type="ECO:0000313" key="8">
    <source>
        <dbReference type="Proteomes" id="UP000271272"/>
    </source>
</evidence>
<reference evidence="7 8" key="1">
    <citation type="submission" date="2018-11" db="EMBL/GenBank/DDBJ databases">
        <title>Genomes From Bacteria Associated with the Canine Oral Cavity: a Test Case for Automated Genome-Based Taxonomic Assignment.</title>
        <authorList>
            <person name="Coil D.A."/>
            <person name="Jospin G."/>
            <person name="Darling A.E."/>
            <person name="Wallis C."/>
            <person name="Davis I.J."/>
            <person name="Harris S."/>
            <person name="Eisen J.A."/>
            <person name="Holcombe L.J."/>
            <person name="O'Flynn C."/>
        </authorList>
    </citation>
    <scope>NUCLEOTIDE SEQUENCE [LARGE SCALE GENOMIC DNA]</scope>
    <source>
        <strain evidence="7 8">OH5050</strain>
    </source>
</reference>
<evidence type="ECO:0000256" key="5">
    <source>
        <dbReference type="SAM" id="Phobius"/>
    </source>
</evidence>
<dbReference type="InterPro" id="IPR050625">
    <property type="entry name" value="ParA/MinD_ATPase"/>
</dbReference>
<dbReference type="GO" id="GO:0005829">
    <property type="term" value="C:cytosol"/>
    <property type="evidence" value="ECO:0007669"/>
    <property type="project" value="TreeGrafter"/>
</dbReference>
<dbReference type="GO" id="GO:0005524">
    <property type="term" value="F:ATP binding"/>
    <property type="evidence" value="ECO:0007669"/>
    <property type="project" value="UniProtKB-KW"/>
</dbReference>
<evidence type="ECO:0000259" key="6">
    <source>
        <dbReference type="PROSITE" id="PS50110"/>
    </source>
</evidence>
<accession>A0A3P1V987</accession>
<dbReference type="InterPro" id="IPR025669">
    <property type="entry name" value="AAA_dom"/>
</dbReference>
<evidence type="ECO:0000256" key="1">
    <source>
        <dbReference type="ARBA" id="ARBA00022741"/>
    </source>
</evidence>
<feature type="compositionally biased region" description="Basic residues" evidence="4">
    <location>
        <begin position="408"/>
        <end position="420"/>
    </location>
</feature>
<organism evidence="7 8">
    <name type="scientific">Actinomyces bowdenii</name>
    <dbReference type="NCBI Taxonomy" id="131109"/>
    <lineage>
        <taxon>Bacteria</taxon>
        <taxon>Bacillati</taxon>
        <taxon>Actinomycetota</taxon>
        <taxon>Actinomycetes</taxon>
        <taxon>Actinomycetales</taxon>
        <taxon>Actinomycetaceae</taxon>
        <taxon>Actinomyces</taxon>
    </lineage>
</organism>
<keyword evidence="3" id="KW-0597">Phosphoprotein</keyword>
<dbReference type="GO" id="GO:0051782">
    <property type="term" value="P:negative regulation of cell division"/>
    <property type="evidence" value="ECO:0007669"/>
    <property type="project" value="TreeGrafter"/>
</dbReference>
<dbReference type="GO" id="GO:0000160">
    <property type="term" value="P:phosphorelay signal transduction system"/>
    <property type="evidence" value="ECO:0007669"/>
    <property type="project" value="InterPro"/>
</dbReference>
<evidence type="ECO:0000256" key="4">
    <source>
        <dbReference type="SAM" id="MobiDB-lite"/>
    </source>
</evidence>
<dbReference type="Gene3D" id="3.40.50.300">
    <property type="entry name" value="P-loop containing nucleotide triphosphate hydrolases"/>
    <property type="match status" value="1"/>
</dbReference>
<keyword evidence="5" id="KW-0812">Transmembrane</keyword>
<evidence type="ECO:0000256" key="2">
    <source>
        <dbReference type="ARBA" id="ARBA00022840"/>
    </source>
</evidence>
<dbReference type="SUPFAM" id="SSF52172">
    <property type="entry name" value="CheY-like"/>
    <property type="match status" value="1"/>
</dbReference>
<dbReference type="InterPro" id="IPR027417">
    <property type="entry name" value="P-loop_NTPase"/>
</dbReference>
<keyword evidence="1" id="KW-0547">Nucleotide-binding</keyword>
<dbReference type="Proteomes" id="UP000271272">
    <property type="component" value="Unassembled WGS sequence"/>
</dbReference>
<dbReference type="OrthoDB" id="144620at2"/>
<feature type="transmembrane region" description="Helical" evidence="5">
    <location>
        <begin position="427"/>
        <end position="451"/>
    </location>
</feature>
<dbReference type="Pfam" id="PF13614">
    <property type="entry name" value="AAA_31"/>
    <property type="match status" value="1"/>
</dbReference>
<feature type="region of interest" description="Disordered" evidence="4">
    <location>
        <begin position="373"/>
        <end position="420"/>
    </location>
</feature>
<dbReference type="AlphaFoldDB" id="A0A3P1V987"/>
<evidence type="ECO:0000313" key="7">
    <source>
        <dbReference type="EMBL" id="RRD30772.1"/>
    </source>
</evidence>
<dbReference type="RefSeq" id="WP_124932685.1">
    <property type="nucleotide sequence ID" value="NZ_RQZC01000001.1"/>
</dbReference>
<keyword evidence="2" id="KW-0067">ATP-binding</keyword>
<comment type="caution">
    <text evidence="7">The sequence shown here is derived from an EMBL/GenBank/DDBJ whole genome shotgun (WGS) entry which is preliminary data.</text>
</comment>
<keyword evidence="8" id="KW-1185">Reference proteome</keyword>
<sequence length="529" mass="57359">MALFIVSQDREVVEQVRATLREIDATTSIHAVASSEALRLRLQDDSEGHVVLIDLRVNDGLGLDLAREVTMAWPLVATLLLTTERGNQIYENALEVGARDVLPLPASLEAYSTRIPSALAWTQAAHHRVEGVAIEQQRQIGRVIAVVGAKGGVGTSLLALLLAREFARRAPTCLVDFDLRNGDLAAYCGARPRRSVADLAEVGENIGRRELDEASFPVPHGIMLLSAPRHGEAGEAMGEAQIRRVIQATRYQYAAIILDCGSRLDDVQAAALDFADELLIVATPDIPALRAARRLHEAMERLDIARSTPMSLALNKVSRRAEIQPAAAGRLTGLALGVEIPEAEKLLEPPMNTATVLDQPLEPICEPLSKWVDHSARPPQGAPAPQVQQGFDEITRGRSAEGAEQGKRGRRREKRRTWGRRRERGQILAEAPVGFALVTLAVLVCIQLVFWGASHLVASNAAEDAARYYAVGMSPGEVQARVADDVPWGWDDNLTVGAPSGDRVRVSLTIPSPFTLPPADATASIHWEL</sequence>
<proteinExistence type="predicted"/>
<feature type="domain" description="Response regulatory" evidence="6">
    <location>
        <begin position="2"/>
        <end position="119"/>
    </location>
</feature>
<dbReference type="SUPFAM" id="SSF52540">
    <property type="entry name" value="P-loop containing nucleoside triphosphate hydrolases"/>
    <property type="match status" value="1"/>
</dbReference>
<feature type="compositionally biased region" description="Basic and acidic residues" evidence="4">
    <location>
        <begin position="393"/>
        <end position="407"/>
    </location>
</feature>
<feature type="modified residue" description="4-aspartylphosphate" evidence="3">
    <location>
        <position position="54"/>
    </location>
</feature>
<evidence type="ECO:0000256" key="3">
    <source>
        <dbReference type="PROSITE-ProRule" id="PRU00169"/>
    </source>
</evidence>
<dbReference type="GO" id="GO:0016887">
    <property type="term" value="F:ATP hydrolysis activity"/>
    <property type="evidence" value="ECO:0007669"/>
    <property type="project" value="TreeGrafter"/>
</dbReference>
<name>A0A3P1V987_9ACTO</name>
<dbReference type="PANTHER" id="PTHR43384:SF6">
    <property type="entry name" value="SEPTUM SITE-DETERMINING PROTEIN MIND HOMOLOG, CHLOROPLASTIC"/>
    <property type="match status" value="1"/>
</dbReference>
<dbReference type="InterPro" id="IPR011006">
    <property type="entry name" value="CheY-like_superfamily"/>
</dbReference>
<dbReference type="GO" id="GO:0009898">
    <property type="term" value="C:cytoplasmic side of plasma membrane"/>
    <property type="evidence" value="ECO:0007669"/>
    <property type="project" value="TreeGrafter"/>
</dbReference>
<keyword evidence="5" id="KW-0472">Membrane</keyword>
<protein>
    <submittedName>
        <fullName evidence="7">Response regulator</fullName>
    </submittedName>
</protein>